<gene>
    <name evidence="11 12" type="primary">cobT</name>
    <name evidence="12" type="ORF">ACFFRE_04455</name>
</gene>
<evidence type="ECO:0000256" key="9">
    <source>
        <dbReference type="ARBA" id="ARBA00030686"/>
    </source>
</evidence>
<name>A0ABV6C267_9ACTN</name>
<dbReference type="InterPro" id="IPR017846">
    <property type="entry name" value="Nict_dMeBzImd_PRibTrfase_bact"/>
</dbReference>
<evidence type="ECO:0000256" key="2">
    <source>
        <dbReference type="ARBA" id="ARBA00005049"/>
    </source>
</evidence>
<evidence type="ECO:0000256" key="11">
    <source>
        <dbReference type="HAMAP-Rule" id="MF_00230"/>
    </source>
</evidence>
<accession>A0ABV6C267</accession>
<dbReference type="PANTHER" id="PTHR43463">
    <property type="entry name" value="NICOTINATE-NUCLEOTIDE--DIMETHYLBENZIMIDAZOLE PHOSPHORIBOSYLTRANSFERASE"/>
    <property type="match status" value="1"/>
</dbReference>
<keyword evidence="6 11" id="KW-0169">Cobalamin biosynthesis</keyword>
<keyword evidence="13" id="KW-1185">Reference proteome</keyword>
<evidence type="ECO:0000256" key="3">
    <source>
        <dbReference type="ARBA" id="ARBA00007110"/>
    </source>
</evidence>
<comment type="function">
    <text evidence="1 11">Catalyzes the synthesis of alpha-ribazole-5'-phosphate from nicotinate mononucleotide (NAMN) and 5,6-dimethylbenzimidazole (DMB).</text>
</comment>
<dbReference type="Gene3D" id="3.40.50.10210">
    <property type="match status" value="1"/>
</dbReference>
<evidence type="ECO:0000256" key="5">
    <source>
        <dbReference type="ARBA" id="ARBA00015486"/>
    </source>
</evidence>
<dbReference type="GO" id="GO:0008939">
    <property type="term" value="F:nicotinate-nucleotide-dimethylbenzimidazole phosphoribosyltransferase activity"/>
    <property type="evidence" value="ECO:0007669"/>
    <property type="project" value="UniProtKB-EC"/>
</dbReference>
<evidence type="ECO:0000256" key="8">
    <source>
        <dbReference type="ARBA" id="ARBA00022679"/>
    </source>
</evidence>
<dbReference type="InterPro" id="IPR036087">
    <property type="entry name" value="Nict_dMeBzImd_PRibTrfase_sf"/>
</dbReference>
<comment type="pathway">
    <text evidence="2 11">Nucleoside biosynthesis; alpha-ribazole biosynthesis; alpha-ribazole from 5,6-dimethylbenzimidazole: step 1/2.</text>
</comment>
<protein>
    <recommendedName>
        <fullName evidence="5 11">Nicotinate-nucleotide--dimethylbenzimidazole phosphoribosyltransferase</fullName>
        <shortName evidence="11">NN:DBI PRT</shortName>
        <ecNumber evidence="4 11">2.4.2.21</ecNumber>
    </recommendedName>
    <alternativeName>
        <fullName evidence="9 11">N(1)-alpha-phosphoribosyltransferase</fullName>
    </alternativeName>
</protein>
<dbReference type="EMBL" id="JBHLYQ010000029">
    <property type="protein sequence ID" value="MFC0081403.1"/>
    <property type="molecule type" value="Genomic_DNA"/>
</dbReference>
<dbReference type="Gene3D" id="1.10.1610.10">
    <property type="match status" value="1"/>
</dbReference>
<sequence length="369" mass="36210">MSLLATVSSADLPEGAQGAFEEARARLGPLDQAALAAAWSRQASLTKPPGSLGRLEDLAAQLSGIAGTCPPPRPLPAVVGVFAGDHGVVAEGVTPWPSEVTAQMVGNFLHGGAAVNVLARRVGAEVLVVDVGVAGALPAGAGLVRAKVRPGTANLAEGPAMTVEEATAALDVGAALASRLAEAGAACLLTGDMGIGNTTPSACLVAALTGLPAERVTGRGTGVDDERLARKQAVVAEAVRRLPADASALEVLASVGGLEIAALAGYVVGAAAARRPVLLDGVIAVAAALVAVALAPACRDYLVAGHRSVEPGAGAGLEHLGLTPLIDLDLRLGEGSGACLALPVLDAAASLLAEMATFEGAGVAQGPLA</sequence>
<dbReference type="InterPro" id="IPR023195">
    <property type="entry name" value="Nict_dMeBzImd_PRibTrfase_N"/>
</dbReference>
<dbReference type="InterPro" id="IPR003200">
    <property type="entry name" value="Nict_dMeBzImd_PRibTrfase"/>
</dbReference>
<comment type="caution">
    <text evidence="12">The sequence shown here is derived from an EMBL/GenBank/DDBJ whole genome shotgun (WGS) entry which is preliminary data.</text>
</comment>
<evidence type="ECO:0000256" key="4">
    <source>
        <dbReference type="ARBA" id="ARBA00011991"/>
    </source>
</evidence>
<dbReference type="NCBIfam" id="NF000996">
    <property type="entry name" value="PRK00105.1"/>
    <property type="match status" value="1"/>
</dbReference>
<dbReference type="PANTHER" id="PTHR43463:SF1">
    <property type="entry name" value="NICOTINATE-NUCLEOTIDE--DIMETHYLBENZIMIDAZOLE PHOSPHORIBOSYLTRANSFERASE"/>
    <property type="match status" value="1"/>
</dbReference>
<evidence type="ECO:0000256" key="1">
    <source>
        <dbReference type="ARBA" id="ARBA00002197"/>
    </source>
</evidence>
<comment type="similarity">
    <text evidence="3 11">Belongs to the CobT family.</text>
</comment>
<dbReference type="NCBIfam" id="TIGR03160">
    <property type="entry name" value="cobT_DBIPRT"/>
    <property type="match status" value="1"/>
</dbReference>
<reference evidence="12 13" key="1">
    <citation type="submission" date="2024-09" db="EMBL/GenBank/DDBJ databases">
        <authorList>
            <person name="Sun Q."/>
            <person name="Mori K."/>
        </authorList>
    </citation>
    <scope>NUCLEOTIDE SEQUENCE [LARGE SCALE GENOMIC DNA]</scope>
    <source>
        <strain evidence="12 13">JCM 15389</strain>
    </source>
</reference>
<proteinExistence type="inferred from homology"/>
<dbReference type="Pfam" id="PF02277">
    <property type="entry name" value="DBI_PRT"/>
    <property type="match status" value="1"/>
</dbReference>
<dbReference type="RefSeq" id="WP_377788612.1">
    <property type="nucleotide sequence ID" value="NZ_JBHLYQ010000029.1"/>
</dbReference>
<evidence type="ECO:0000313" key="12">
    <source>
        <dbReference type="EMBL" id="MFC0081403.1"/>
    </source>
</evidence>
<keyword evidence="8 11" id="KW-0808">Transferase</keyword>
<dbReference type="SUPFAM" id="SSF52733">
    <property type="entry name" value="Nicotinate mononucleotide:5,6-dimethylbenzimidazole phosphoribosyltransferase (CobT)"/>
    <property type="match status" value="1"/>
</dbReference>
<evidence type="ECO:0000256" key="10">
    <source>
        <dbReference type="ARBA" id="ARBA00047340"/>
    </source>
</evidence>
<evidence type="ECO:0000313" key="13">
    <source>
        <dbReference type="Proteomes" id="UP001589788"/>
    </source>
</evidence>
<dbReference type="Proteomes" id="UP001589788">
    <property type="component" value="Unassembled WGS sequence"/>
</dbReference>
<keyword evidence="7 11" id="KW-0328">Glycosyltransferase</keyword>
<dbReference type="HAMAP" id="MF_00230">
    <property type="entry name" value="CobT"/>
    <property type="match status" value="1"/>
</dbReference>
<dbReference type="EC" id="2.4.2.21" evidence="4 11"/>
<dbReference type="CDD" id="cd02439">
    <property type="entry name" value="DMB-PRT_CobT"/>
    <property type="match status" value="1"/>
</dbReference>
<comment type="catalytic activity">
    <reaction evidence="10 11">
        <text>5,6-dimethylbenzimidazole + nicotinate beta-D-ribonucleotide = alpha-ribazole 5'-phosphate + nicotinate + H(+)</text>
        <dbReference type="Rhea" id="RHEA:11196"/>
        <dbReference type="ChEBI" id="CHEBI:15378"/>
        <dbReference type="ChEBI" id="CHEBI:15890"/>
        <dbReference type="ChEBI" id="CHEBI:32544"/>
        <dbReference type="ChEBI" id="CHEBI:57502"/>
        <dbReference type="ChEBI" id="CHEBI:57918"/>
        <dbReference type="EC" id="2.4.2.21"/>
    </reaction>
</comment>
<feature type="active site" description="Proton acceptor" evidence="11">
    <location>
        <position position="334"/>
    </location>
</feature>
<evidence type="ECO:0000256" key="7">
    <source>
        <dbReference type="ARBA" id="ARBA00022676"/>
    </source>
</evidence>
<evidence type="ECO:0000256" key="6">
    <source>
        <dbReference type="ARBA" id="ARBA00022573"/>
    </source>
</evidence>
<organism evidence="12 13">
    <name type="scientific">Aciditerrimonas ferrireducens</name>
    <dbReference type="NCBI Taxonomy" id="667306"/>
    <lineage>
        <taxon>Bacteria</taxon>
        <taxon>Bacillati</taxon>
        <taxon>Actinomycetota</taxon>
        <taxon>Acidimicrobiia</taxon>
        <taxon>Acidimicrobiales</taxon>
        <taxon>Acidimicrobiaceae</taxon>
        <taxon>Aciditerrimonas</taxon>
    </lineage>
</organism>